<comment type="caution">
    <text evidence="1">The sequence shown here is derived from an EMBL/GenBank/DDBJ whole genome shotgun (WGS) entry which is preliminary data.</text>
</comment>
<proteinExistence type="predicted"/>
<sequence length="76" mass="8720">MRTQRGGEVASSMSLKPKRIDFECTWEQLRDTVAGVITLGKVPRPVWNDRFSYPFRTAFTSPKVYLEARLKTVSLV</sequence>
<evidence type="ECO:0000313" key="1">
    <source>
        <dbReference type="EMBL" id="KAH7965535.1"/>
    </source>
</evidence>
<evidence type="ECO:0000313" key="2">
    <source>
        <dbReference type="Proteomes" id="UP000821865"/>
    </source>
</evidence>
<reference evidence="1" key="1">
    <citation type="submission" date="2020-05" db="EMBL/GenBank/DDBJ databases">
        <title>Large-scale comparative analyses of tick genomes elucidate their genetic diversity and vector capacities.</title>
        <authorList>
            <person name="Jia N."/>
            <person name="Wang J."/>
            <person name="Shi W."/>
            <person name="Du L."/>
            <person name="Sun Y."/>
            <person name="Zhan W."/>
            <person name="Jiang J."/>
            <person name="Wang Q."/>
            <person name="Zhang B."/>
            <person name="Ji P."/>
            <person name="Sakyi L.B."/>
            <person name="Cui X."/>
            <person name="Yuan T."/>
            <person name="Jiang B."/>
            <person name="Yang W."/>
            <person name="Lam T.T.-Y."/>
            <person name="Chang Q."/>
            <person name="Ding S."/>
            <person name="Wang X."/>
            <person name="Zhu J."/>
            <person name="Ruan X."/>
            <person name="Zhao L."/>
            <person name="Wei J."/>
            <person name="Que T."/>
            <person name="Du C."/>
            <person name="Cheng J."/>
            <person name="Dai P."/>
            <person name="Han X."/>
            <person name="Huang E."/>
            <person name="Gao Y."/>
            <person name="Liu J."/>
            <person name="Shao H."/>
            <person name="Ye R."/>
            <person name="Li L."/>
            <person name="Wei W."/>
            <person name="Wang X."/>
            <person name="Wang C."/>
            <person name="Yang T."/>
            <person name="Huo Q."/>
            <person name="Li W."/>
            <person name="Guo W."/>
            <person name="Chen H."/>
            <person name="Zhou L."/>
            <person name="Ni X."/>
            <person name="Tian J."/>
            <person name="Zhou Y."/>
            <person name="Sheng Y."/>
            <person name="Liu T."/>
            <person name="Pan Y."/>
            <person name="Xia L."/>
            <person name="Li J."/>
            <person name="Zhao F."/>
            <person name="Cao W."/>
        </authorList>
    </citation>
    <scope>NUCLEOTIDE SEQUENCE</scope>
    <source>
        <strain evidence="1">Dsil-2018</strain>
    </source>
</reference>
<dbReference type="Proteomes" id="UP000821865">
    <property type="component" value="Chromosome 2"/>
</dbReference>
<keyword evidence="2" id="KW-1185">Reference proteome</keyword>
<accession>A0ACB8DC37</accession>
<organism evidence="1 2">
    <name type="scientific">Dermacentor silvarum</name>
    <name type="common">Tick</name>
    <dbReference type="NCBI Taxonomy" id="543639"/>
    <lineage>
        <taxon>Eukaryota</taxon>
        <taxon>Metazoa</taxon>
        <taxon>Ecdysozoa</taxon>
        <taxon>Arthropoda</taxon>
        <taxon>Chelicerata</taxon>
        <taxon>Arachnida</taxon>
        <taxon>Acari</taxon>
        <taxon>Parasitiformes</taxon>
        <taxon>Ixodida</taxon>
        <taxon>Ixodoidea</taxon>
        <taxon>Ixodidae</taxon>
        <taxon>Rhipicephalinae</taxon>
        <taxon>Dermacentor</taxon>
    </lineage>
</organism>
<dbReference type="EMBL" id="CM023471">
    <property type="protein sequence ID" value="KAH7965535.1"/>
    <property type="molecule type" value="Genomic_DNA"/>
</dbReference>
<gene>
    <name evidence="1" type="ORF">HPB49_008687</name>
</gene>
<protein>
    <submittedName>
        <fullName evidence="1">Uncharacterized protein</fullName>
    </submittedName>
</protein>
<name>A0ACB8DC37_DERSI</name>